<organism evidence="2 3">
    <name type="scientific">Arthrobacter halodurans</name>
    <dbReference type="NCBI Taxonomy" id="516699"/>
    <lineage>
        <taxon>Bacteria</taxon>
        <taxon>Bacillati</taxon>
        <taxon>Actinomycetota</taxon>
        <taxon>Actinomycetes</taxon>
        <taxon>Micrococcales</taxon>
        <taxon>Micrococcaceae</taxon>
        <taxon>Arthrobacter</taxon>
    </lineage>
</organism>
<feature type="transmembrane region" description="Helical" evidence="1">
    <location>
        <begin position="22"/>
        <end position="46"/>
    </location>
</feature>
<comment type="caution">
    <text evidence="2">The sequence shown here is derived from an EMBL/GenBank/DDBJ whole genome shotgun (WGS) entry which is preliminary data.</text>
</comment>
<evidence type="ECO:0000313" key="2">
    <source>
        <dbReference type="EMBL" id="MFB0834379.1"/>
    </source>
</evidence>
<keyword evidence="3" id="KW-1185">Reference proteome</keyword>
<dbReference type="RefSeq" id="WP_373971546.1">
    <property type="nucleotide sequence ID" value="NZ_JBHDLJ010000004.1"/>
</dbReference>
<feature type="transmembrane region" description="Helical" evidence="1">
    <location>
        <begin position="120"/>
        <end position="142"/>
    </location>
</feature>
<proteinExistence type="predicted"/>
<keyword evidence="1" id="KW-0472">Membrane</keyword>
<dbReference type="EMBL" id="JBHDLJ010000004">
    <property type="protein sequence ID" value="MFB0834379.1"/>
    <property type="molecule type" value="Genomic_DNA"/>
</dbReference>
<name>A0ABV4UL62_9MICC</name>
<feature type="transmembrane region" description="Helical" evidence="1">
    <location>
        <begin position="52"/>
        <end position="75"/>
    </location>
</feature>
<dbReference type="Proteomes" id="UP001575652">
    <property type="component" value="Unassembled WGS sequence"/>
</dbReference>
<reference evidence="2 3" key="1">
    <citation type="submission" date="2024-09" db="EMBL/GenBank/DDBJ databases">
        <authorList>
            <person name="Salinas-Garcia M.A."/>
            <person name="Prieme A."/>
        </authorList>
    </citation>
    <scope>NUCLEOTIDE SEQUENCE [LARGE SCALE GENOMIC DNA]</scope>
    <source>
        <strain evidence="2 3">DSM 21081</strain>
    </source>
</reference>
<protein>
    <recommendedName>
        <fullName evidence="4">Integral membrane protein</fullName>
    </recommendedName>
</protein>
<feature type="transmembrane region" description="Helical" evidence="1">
    <location>
        <begin position="87"/>
        <end position="108"/>
    </location>
</feature>
<evidence type="ECO:0008006" key="4">
    <source>
        <dbReference type="Google" id="ProtNLM"/>
    </source>
</evidence>
<keyword evidence="1" id="KW-1133">Transmembrane helix</keyword>
<gene>
    <name evidence="2" type="ORF">ACETWP_07255</name>
</gene>
<keyword evidence="1" id="KW-0812">Transmembrane</keyword>
<evidence type="ECO:0000313" key="3">
    <source>
        <dbReference type="Proteomes" id="UP001575652"/>
    </source>
</evidence>
<accession>A0ABV4UL62</accession>
<sequence>MAYRKPPHGAAGRNTARAPWRVWWRLQGTAAGLYLVVGVLPGSFLMPFGFAVLLYVGVVFGLLALATSAVAMPLLNNGRRSAGRRAGLSVLIGTPVALWLVPTTILLLGTLVDGLAVPRAVWPFSVIPAAVYGVTAALALLWDGRGGAGGGRPGPTRPVDA</sequence>
<evidence type="ECO:0000256" key="1">
    <source>
        <dbReference type="SAM" id="Phobius"/>
    </source>
</evidence>